<evidence type="ECO:0000313" key="1">
    <source>
        <dbReference type="EMBL" id="SVE28303.1"/>
    </source>
</evidence>
<reference evidence="1" key="1">
    <citation type="submission" date="2018-05" db="EMBL/GenBank/DDBJ databases">
        <authorList>
            <person name="Lanie J.A."/>
            <person name="Ng W.-L."/>
            <person name="Kazmierczak K.M."/>
            <person name="Andrzejewski T.M."/>
            <person name="Davidsen T.M."/>
            <person name="Wayne K.J."/>
            <person name="Tettelin H."/>
            <person name="Glass J.I."/>
            <person name="Rusch D."/>
            <person name="Podicherti R."/>
            <person name="Tsui H.-C.T."/>
            <person name="Winkler M.E."/>
        </authorList>
    </citation>
    <scope>NUCLEOTIDE SEQUENCE</scope>
</reference>
<organism evidence="1">
    <name type="scientific">marine metagenome</name>
    <dbReference type="NCBI Taxonomy" id="408172"/>
    <lineage>
        <taxon>unclassified sequences</taxon>
        <taxon>metagenomes</taxon>
        <taxon>ecological metagenomes</taxon>
    </lineage>
</organism>
<feature type="non-terminal residue" evidence="1">
    <location>
        <position position="1"/>
    </location>
</feature>
<name>A0A383C8B9_9ZZZZ</name>
<gene>
    <name evidence="1" type="ORF">METZ01_LOCUS481157</name>
</gene>
<proteinExistence type="predicted"/>
<protein>
    <submittedName>
        <fullName evidence="1">Uncharacterized protein</fullName>
    </submittedName>
</protein>
<sequence length="50" mass="5195">TVDQTAEIVYNKSAIISTSTPTKAVEGSYTQNTTGLVMATTGDSSKLKAN</sequence>
<accession>A0A383C8B9</accession>
<dbReference type="AlphaFoldDB" id="A0A383C8B9"/>
<dbReference type="EMBL" id="UINC01206603">
    <property type="protein sequence ID" value="SVE28303.1"/>
    <property type="molecule type" value="Genomic_DNA"/>
</dbReference>